<feature type="non-terminal residue" evidence="2">
    <location>
        <position position="169"/>
    </location>
</feature>
<feature type="region of interest" description="Disordered" evidence="1">
    <location>
        <begin position="1"/>
        <end position="32"/>
    </location>
</feature>
<sequence>MRTHDPNWEPDPTVKYNFKGKKRKLDDDDEQDLVESVRTISALFQTGNPSGTSSTDPHVPFEAQVASISAEIAAAIAQAKSRAYDDDEEDEDEDDEGEEESGSGQEMAAPETIGPNTSGIRGLSNEAGSLKTVDSATREEDEDSDTFPQPLRARKSKETLTAAGIKRKR</sequence>
<evidence type="ECO:0000313" key="2">
    <source>
        <dbReference type="EMBL" id="KAJ2931412.1"/>
    </source>
</evidence>
<proteinExistence type="predicted"/>
<dbReference type="AlphaFoldDB" id="A0A9W8JB36"/>
<dbReference type="EMBL" id="JANBPK010000808">
    <property type="protein sequence ID" value="KAJ2931412.1"/>
    <property type="molecule type" value="Genomic_DNA"/>
</dbReference>
<reference evidence="2" key="1">
    <citation type="submission" date="2022-06" db="EMBL/GenBank/DDBJ databases">
        <title>Genome Sequence of Candolleomyces eurysporus.</title>
        <authorList>
            <person name="Buettner E."/>
        </authorList>
    </citation>
    <scope>NUCLEOTIDE SEQUENCE</scope>
    <source>
        <strain evidence="2">VTCC 930004</strain>
    </source>
</reference>
<protein>
    <submittedName>
        <fullName evidence="2">Uncharacterized protein</fullName>
    </submittedName>
</protein>
<evidence type="ECO:0000313" key="3">
    <source>
        <dbReference type="Proteomes" id="UP001140091"/>
    </source>
</evidence>
<name>A0A9W8JB36_9AGAR</name>
<dbReference type="OrthoDB" id="654211at2759"/>
<comment type="caution">
    <text evidence="2">The sequence shown here is derived from an EMBL/GenBank/DDBJ whole genome shotgun (WGS) entry which is preliminary data.</text>
</comment>
<accession>A0A9W8JB36</accession>
<organism evidence="2 3">
    <name type="scientific">Candolleomyces eurysporus</name>
    <dbReference type="NCBI Taxonomy" id="2828524"/>
    <lineage>
        <taxon>Eukaryota</taxon>
        <taxon>Fungi</taxon>
        <taxon>Dikarya</taxon>
        <taxon>Basidiomycota</taxon>
        <taxon>Agaricomycotina</taxon>
        <taxon>Agaricomycetes</taxon>
        <taxon>Agaricomycetidae</taxon>
        <taxon>Agaricales</taxon>
        <taxon>Agaricineae</taxon>
        <taxon>Psathyrellaceae</taxon>
        <taxon>Candolleomyces</taxon>
    </lineage>
</organism>
<dbReference type="Proteomes" id="UP001140091">
    <property type="component" value="Unassembled WGS sequence"/>
</dbReference>
<keyword evidence="3" id="KW-1185">Reference proteome</keyword>
<feature type="region of interest" description="Disordered" evidence="1">
    <location>
        <begin position="78"/>
        <end position="169"/>
    </location>
</feature>
<evidence type="ECO:0000256" key="1">
    <source>
        <dbReference type="SAM" id="MobiDB-lite"/>
    </source>
</evidence>
<feature type="compositionally biased region" description="Acidic residues" evidence="1">
    <location>
        <begin position="85"/>
        <end position="101"/>
    </location>
</feature>
<gene>
    <name evidence="2" type="ORF">H1R20_g5762</name>
</gene>